<feature type="transmembrane region" description="Helical" evidence="1">
    <location>
        <begin position="20"/>
        <end position="44"/>
    </location>
</feature>
<dbReference type="Proteomes" id="UP000596977">
    <property type="component" value="Unassembled WGS sequence"/>
</dbReference>
<keyword evidence="3" id="KW-1185">Reference proteome</keyword>
<name>A0A916RD91_9HYPH</name>
<reference evidence="2 3" key="1">
    <citation type="journal article" date="2014" name="Int. J. Syst. Evol. Microbiol.">
        <title>Complete genome sequence of Corynebacterium casei LMG S-19264T (=DSM 44701T), isolated from a smear-ripened cheese.</title>
        <authorList>
            <consortium name="US DOE Joint Genome Institute (JGI-PGF)"/>
            <person name="Walter F."/>
            <person name="Albersmeier A."/>
            <person name="Kalinowski J."/>
            <person name="Ruckert C."/>
        </authorList>
    </citation>
    <scope>NUCLEOTIDE SEQUENCE [LARGE SCALE GENOMIC DNA]</scope>
    <source>
        <strain evidence="2 3">CGMCC 1.15896</strain>
    </source>
</reference>
<feature type="transmembrane region" description="Helical" evidence="1">
    <location>
        <begin position="50"/>
        <end position="70"/>
    </location>
</feature>
<gene>
    <name evidence="2" type="ORF">GCM10011499_22380</name>
</gene>
<dbReference type="EMBL" id="BMKB01000003">
    <property type="protein sequence ID" value="GGA51861.1"/>
    <property type="molecule type" value="Genomic_DNA"/>
</dbReference>
<evidence type="ECO:0000313" key="2">
    <source>
        <dbReference type="EMBL" id="GGA51861.1"/>
    </source>
</evidence>
<keyword evidence="1" id="KW-0472">Membrane</keyword>
<accession>A0A916RD91</accession>
<sequence length="78" mass="8488">MDQDAVYNERLKLFATWLNALGSGIVITGVFAPLIAVTLGLSTAADVPPVNFVLSSVIWLLSGFALNWLARRSLRSLR</sequence>
<dbReference type="AlphaFoldDB" id="A0A916RD91"/>
<keyword evidence="1" id="KW-1133">Transmembrane helix</keyword>
<proteinExistence type="predicted"/>
<keyword evidence="1" id="KW-0812">Transmembrane</keyword>
<comment type="caution">
    <text evidence="2">The sequence shown here is derived from an EMBL/GenBank/DDBJ whole genome shotgun (WGS) entry which is preliminary data.</text>
</comment>
<organism evidence="2 3">
    <name type="scientific">Pelagibacterium lentulum</name>
    <dbReference type="NCBI Taxonomy" id="2029865"/>
    <lineage>
        <taxon>Bacteria</taxon>
        <taxon>Pseudomonadati</taxon>
        <taxon>Pseudomonadota</taxon>
        <taxon>Alphaproteobacteria</taxon>
        <taxon>Hyphomicrobiales</taxon>
        <taxon>Devosiaceae</taxon>
        <taxon>Pelagibacterium</taxon>
    </lineage>
</organism>
<evidence type="ECO:0000256" key="1">
    <source>
        <dbReference type="SAM" id="Phobius"/>
    </source>
</evidence>
<dbReference type="OrthoDB" id="7997654at2"/>
<protein>
    <submittedName>
        <fullName evidence="2">Uncharacterized protein</fullName>
    </submittedName>
</protein>
<dbReference type="RefSeq" id="WP_127071144.1">
    <property type="nucleotide sequence ID" value="NZ_BMKB01000003.1"/>
</dbReference>
<evidence type="ECO:0000313" key="3">
    <source>
        <dbReference type="Proteomes" id="UP000596977"/>
    </source>
</evidence>